<accession>A0A369M4P2</accession>
<dbReference type="Pfam" id="PF00534">
    <property type="entry name" value="Glycos_transf_1"/>
    <property type="match status" value="1"/>
</dbReference>
<dbReference type="SUPFAM" id="SSF53756">
    <property type="entry name" value="UDP-Glycosyltransferase/glycogen phosphorylase"/>
    <property type="match status" value="1"/>
</dbReference>
<evidence type="ECO:0000259" key="1">
    <source>
        <dbReference type="Pfam" id="PF00534"/>
    </source>
</evidence>
<dbReference type="Proteomes" id="UP000253970">
    <property type="component" value="Unassembled WGS sequence"/>
</dbReference>
<dbReference type="RefSeq" id="WP_114534598.1">
    <property type="nucleotide sequence ID" value="NZ_JADNER010000002.1"/>
</dbReference>
<feature type="domain" description="Glycosyl transferase family 1" evidence="1">
    <location>
        <begin position="175"/>
        <end position="318"/>
    </location>
</feature>
<evidence type="ECO:0000313" key="2">
    <source>
        <dbReference type="EMBL" id="RDB66701.1"/>
    </source>
</evidence>
<proteinExistence type="predicted"/>
<dbReference type="InterPro" id="IPR001296">
    <property type="entry name" value="Glyco_trans_1"/>
</dbReference>
<dbReference type="PANTHER" id="PTHR12526">
    <property type="entry name" value="GLYCOSYLTRANSFERASE"/>
    <property type="match status" value="1"/>
</dbReference>
<gene>
    <name evidence="2" type="ORF">C1875_13805</name>
</gene>
<dbReference type="Gene3D" id="3.40.50.2000">
    <property type="entry name" value="Glycogen Phosphorylase B"/>
    <property type="match status" value="1"/>
</dbReference>
<dbReference type="EMBL" id="PPTU01000033">
    <property type="protein sequence ID" value="RDB66701.1"/>
    <property type="molecule type" value="Genomic_DNA"/>
</dbReference>
<name>A0A369M4P2_EGGLN</name>
<evidence type="ECO:0000313" key="3">
    <source>
        <dbReference type="Proteomes" id="UP000253970"/>
    </source>
</evidence>
<reference evidence="2 3" key="1">
    <citation type="journal article" date="2018" name="Elife">
        <title>Discovery and characterization of a prevalent human gut bacterial enzyme sufficient for the inactivation of a family of plant toxins.</title>
        <authorList>
            <person name="Koppel N."/>
            <person name="Bisanz J.E."/>
            <person name="Pandelia M.E."/>
            <person name="Turnbaugh P.J."/>
            <person name="Balskus E.P."/>
        </authorList>
    </citation>
    <scope>NUCLEOTIDE SEQUENCE [LARGE SCALE GENOMIC DNA]</scope>
    <source>
        <strain evidence="2 3">W1 BHI 6</strain>
    </source>
</reference>
<dbReference type="AlphaFoldDB" id="A0A369M4P2"/>
<comment type="caution">
    <text evidence="2">The sequence shown here is derived from an EMBL/GenBank/DDBJ whole genome shotgun (WGS) entry which is preliminary data.</text>
</comment>
<organism evidence="2 3">
    <name type="scientific">Eggerthella lenta</name>
    <name type="common">Eubacterium lentum</name>
    <dbReference type="NCBI Taxonomy" id="84112"/>
    <lineage>
        <taxon>Bacteria</taxon>
        <taxon>Bacillati</taxon>
        <taxon>Actinomycetota</taxon>
        <taxon>Coriobacteriia</taxon>
        <taxon>Eggerthellales</taxon>
        <taxon>Eggerthellaceae</taxon>
        <taxon>Eggerthella</taxon>
    </lineage>
</organism>
<protein>
    <recommendedName>
        <fullName evidence="1">Glycosyl transferase family 1 domain-containing protein</fullName>
    </recommendedName>
</protein>
<sequence>MAERKRIGIIGRIDPSESMFDGQTVKTRTIWKLMVEHFGADSVVAVDTLDYSKKPLKVAWNLLRCLVSCRDIVVLLSRGGRKIIFPVLSFASNRFGRNIFHSLIGGWLSRDIDEDERGVLVNYLNSFKVNWVETHELVAALAARGVRNAEYLPNFKLIAPISKLPEEALHSPVRLCTFSRVQERKGISNAIESVDAVNARYGRQAAMLDIYGPIDADYEHEFRKLLGNSTSSSYKGCVRAEESVSTLSTYDALLFPTEWVMEGIPGTVIDAFHAGLPVISSRWRYYEELLEDGKTGLSYPFEHCEMLEDALFRFLELDTGTVGLMREECLSRAQRYSASSAFSQMSAAIEGEGNR</sequence>
<dbReference type="GO" id="GO:0016757">
    <property type="term" value="F:glycosyltransferase activity"/>
    <property type="evidence" value="ECO:0007669"/>
    <property type="project" value="InterPro"/>
</dbReference>